<dbReference type="SUPFAM" id="SSF161098">
    <property type="entry name" value="MetI-like"/>
    <property type="match status" value="1"/>
</dbReference>
<reference evidence="9" key="1">
    <citation type="journal article" date="2014" name="Int. J. Syst. Evol. Microbiol.">
        <title>Complete genome sequence of Corynebacterium casei LMG S-19264T (=DSM 44701T), isolated from a smear-ripened cheese.</title>
        <authorList>
            <consortium name="US DOE Joint Genome Institute (JGI-PGF)"/>
            <person name="Walter F."/>
            <person name="Albersmeier A."/>
            <person name="Kalinowski J."/>
            <person name="Ruckert C."/>
        </authorList>
    </citation>
    <scope>NUCLEOTIDE SEQUENCE</scope>
    <source>
        <strain evidence="9">CGMCC 4.7201</strain>
    </source>
</reference>
<dbReference type="Pfam" id="PF00528">
    <property type="entry name" value="BPD_transp_1"/>
    <property type="match status" value="1"/>
</dbReference>
<evidence type="ECO:0000313" key="10">
    <source>
        <dbReference type="Proteomes" id="UP000641932"/>
    </source>
</evidence>
<proteinExistence type="inferred from homology"/>
<dbReference type="GO" id="GO:0055085">
    <property type="term" value="P:transmembrane transport"/>
    <property type="evidence" value="ECO:0007669"/>
    <property type="project" value="InterPro"/>
</dbReference>
<feature type="transmembrane region" description="Helical" evidence="7">
    <location>
        <begin position="16"/>
        <end position="34"/>
    </location>
</feature>
<evidence type="ECO:0000256" key="2">
    <source>
        <dbReference type="ARBA" id="ARBA00022448"/>
    </source>
</evidence>
<name>A0A917ZUD4_9ACTN</name>
<feature type="domain" description="ABC transmembrane type-1" evidence="8">
    <location>
        <begin position="76"/>
        <end position="266"/>
    </location>
</feature>
<feature type="transmembrane region" description="Helical" evidence="7">
    <location>
        <begin position="80"/>
        <end position="102"/>
    </location>
</feature>
<evidence type="ECO:0000259" key="8">
    <source>
        <dbReference type="PROSITE" id="PS50928"/>
    </source>
</evidence>
<dbReference type="RefSeq" id="WP_189133320.1">
    <property type="nucleotide sequence ID" value="NZ_BMMS01000018.1"/>
</dbReference>
<comment type="caution">
    <text evidence="9">The sequence shown here is derived from an EMBL/GenBank/DDBJ whole genome shotgun (WGS) entry which is preliminary data.</text>
</comment>
<dbReference type="Gene3D" id="1.10.3720.10">
    <property type="entry name" value="MetI-like"/>
    <property type="match status" value="1"/>
</dbReference>
<feature type="transmembrane region" description="Helical" evidence="7">
    <location>
        <begin position="245"/>
        <end position="267"/>
    </location>
</feature>
<dbReference type="Proteomes" id="UP000641932">
    <property type="component" value="Unassembled WGS sequence"/>
</dbReference>
<dbReference type="PANTHER" id="PTHR43744:SF12">
    <property type="entry name" value="ABC TRANSPORTER PERMEASE PROTEIN MG189-RELATED"/>
    <property type="match status" value="1"/>
</dbReference>
<accession>A0A917ZUD4</accession>
<keyword evidence="4 7" id="KW-0812">Transmembrane</keyword>
<evidence type="ECO:0000313" key="9">
    <source>
        <dbReference type="EMBL" id="GGO92318.1"/>
    </source>
</evidence>
<gene>
    <name evidence="9" type="primary">cebG</name>
    <name evidence="9" type="ORF">GCM10012280_42220</name>
</gene>
<feature type="transmembrane region" description="Helical" evidence="7">
    <location>
        <begin position="111"/>
        <end position="133"/>
    </location>
</feature>
<evidence type="ECO:0000256" key="7">
    <source>
        <dbReference type="RuleBase" id="RU363032"/>
    </source>
</evidence>
<reference evidence="9" key="2">
    <citation type="submission" date="2020-09" db="EMBL/GenBank/DDBJ databases">
        <authorList>
            <person name="Sun Q."/>
            <person name="Zhou Y."/>
        </authorList>
    </citation>
    <scope>NUCLEOTIDE SEQUENCE</scope>
    <source>
        <strain evidence="9">CGMCC 4.7201</strain>
    </source>
</reference>
<dbReference type="GO" id="GO:0005886">
    <property type="term" value="C:plasma membrane"/>
    <property type="evidence" value="ECO:0007669"/>
    <property type="project" value="UniProtKB-SubCell"/>
</dbReference>
<keyword evidence="10" id="KW-1185">Reference proteome</keyword>
<keyword evidence="2 7" id="KW-0813">Transport</keyword>
<protein>
    <submittedName>
        <fullName evidence="9">Sugar ABC transporter permease</fullName>
    </submittedName>
</protein>
<organism evidence="9 10">
    <name type="scientific">Wenjunlia tyrosinilytica</name>
    <dbReference type="NCBI Taxonomy" id="1544741"/>
    <lineage>
        <taxon>Bacteria</taxon>
        <taxon>Bacillati</taxon>
        <taxon>Actinomycetota</taxon>
        <taxon>Actinomycetes</taxon>
        <taxon>Kitasatosporales</taxon>
        <taxon>Streptomycetaceae</taxon>
        <taxon>Wenjunlia</taxon>
    </lineage>
</organism>
<sequence>MAAKSTARAERRPGPLVYTAMALLVLASLFPLYWTFVVASNDNSVIGQSTPPLVPGGHLFDNFSRVFDSVEFWIAMKNSLIISTTTAVSNVVLSTMAGFAFAKLRFRGRNLLLGTVVATVMVPTQLGIVPLYMMITKMGLFASVSAVILPSLVSAFGVFWMRQAIDENIPDELVEAARVDGCRLIGVWWHVVLPGVRSTASVLAMFVFMTAWNDFFWPLIVLPPGTGGTVQTVLSQLAAGYFTDYSLIMSGAFLGVLPLLVLFVAFARQIVSGVMAGAVKG</sequence>
<comment type="subcellular location">
    <subcellularLocation>
        <location evidence="1 7">Cell membrane</location>
        <topology evidence="1 7">Multi-pass membrane protein</topology>
    </subcellularLocation>
</comment>
<dbReference type="PROSITE" id="PS50928">
    <property type="entry name" value="ABC_TM1"/>
    <property type="match status" value="1"/>
</dbReference>
<dbReference type="InterPro" id="IPR000515">
    <property type="entry name" value="MetI-like"/>
</dbReference>
<evidence type="ECO:0000256" key="4">
    <source>
        <dbReference type="ARBA" id="ARBA00022692"/>
    </source>
</evidence>
<evidence type="ECO:0000256" key="1">
    <source>
        <dbReference type="ARBA" id="ARBA00004651"/>
    </source>
</evidence>
<feature type="transmembrane region" description="Helical" evidence="7">
    <location>
        <begin position="187"/>
        <end position="212"/>
    </location>
</feature>
<keyword evidence="5 7" id="KW-1133">Transmembrane helix</keyword>
<keyword evidence="6 7" id="KW-0472">Membrane</keyword>
<evidence type="ECO:0000256" key="5">
    <source>
        <dbReference type="ARBA" id="ARBA00022989"/>
    </source>
</evidence>
<evidence type="ECO:0000256" key="6">
    <source>
        <dbReference type="ARBA" id="ARBA00023136"/>
    </source>
</evidence>
<evidence type="ECO:0000256" key="3">
    <source>
        <dbReference type="ARBA" id="ARBA00022475"/>
    </source>
</evidence>
<dbReference type="InterPro" id="IPR035906">
    <property type="entry name" value="MetI-like_sf"/>
</dbReference>
<comment type="similarity">
    <text evidence="7">Belongs to the binding-protein-dependent transport system permease family.</text>
</comment>
<keyword evidence="3" id="KW-1003">Cell membrane</keyword>
<dbReference type="AlphaFoldDB" id="A0A917ZUD4"/>
<dbReference type="PANTHER" id="PTHR43744">
    <property type="entry name" value="ABC TRANSPORTER PERMEASE PROTEIN MG189-RELATED-RELATED"/>
    <property type="match status" value="1"/>
</dbReference>
<dbReference type="CDD" id="cd06261">
    <property type="entry name" value="TM_PBP2"/>
    <property type="match status" value="1"/>
</dbReference>
<feature type="transmembrane region" description="Helical" evidence="7">
    <location>
        <begin position="139"/>
        <end position="160"/>
    </location>
</feature>
<dbReference type="EMBL" id="BMMS01000018">
    <property type="protein sequence ID" value="GGO92318.1"/>
    <property type="molecule type" value="Genomic_DNA"/>
</dbReference>